<dbReference type="AlphaFoldDB" id="A0A563W361"/>
<dbReference type="OrthoDB" id="6385276at2"/>
<evidence type="ECO:0000256" key="1">
    <source>
        <dbReference type="SAM" id="MobiDB-lite"/>
    </source>
</evidence>
<dbReference type="Proteomes" id="UP000320055">
    <property type="component" value="Unassembled WGS sequence"/>
</dbReference>
<dbReference type="RefSeq" id="WP_144867348.1">
    <property type="nucleotide sequence ID" value="NZ_LR213828.1"/>
</dbReference>
<feature type="region of interest" description="Disordered" evidence="1">
    <location>
        <begin position="25"/>
        <end position="73"/>
    </location>
</feature>
<dbReference type="EMBL" id="CAACVJ010000656">
    <property type="protein sequence ID" value="VEP18085.1"/>
    <property type="molecule type" value="Genomic_DNA"/>
</dbReference>
<sequence>MKKTLIFSVALLSIVFPNLSNLRADEGHNDQRSEQAPSSHGGVISDSNHQNEMTEMNHSSEEHSHGTLMISEGQPVPNVDLTVYEDTIRGWNLEIKLDNFAFAPENVNQANQPNEGHAHLYVNGEKITRIYGNWYYLPELPSGSNEIKIGLNSNGHESLIYQGKIIEDTEIVNVP</sequence>
<proteinExistence type="predicted"/>
<feature type="compositionally biased region" description="Polar residues" evidence="1">
    <location>
        <begin position="45"/>
        <end position="57"/>
    </location>
</feature>
<gene>
    <name evidence="2" type="ORF">H1P_690005</name>
</gene>
<evidence type="ECO:0000313" key="3">
    <source>
        <dbReference type="Proteomes" id="UP000320055"/>
    </source>
</evidence>
<protein>
    <submittedName>
        <fullName evidence="2">Uncharacterized protein</fullName>
    </submittedName>
</protein>
<name>A0A563W361_9CYAN</name>
<evidence type="ECO:0000313" key="2">
    <source>
        <dbReference type="EMBL" id="VEP18085.1"/>
    </source>
</evidence>
<organism evidence="2 3">
    <name type="scientific">Hyella patelloides LEGE 07179</name>
    <dbReference type="NCBI Taxonomy" id="945734"/>
    <lineage>
        <taxon>Bacteria</taxon>
        <taxon>Bacillati</taxon>
        <taxon>Cyanobacteriota</taxon>
        <taxon>Cyanophyceae</taxon>
        <taxon>Pleurocapsales</taxon>
        <taxon>Hyellaceae</taxon>
        <taxon>Hyella</taxon>
    </lineage>
</organism>
<accession>A0A563W361</accession>
<keyword evidence="3" id="KW-1185">Reference proteome</keyword>
<reference evidence="2 3" key="1">
    <citation type="submission" date="2019-01" db="EMBL/GenBank/DDBJ databases">
        <authorList>
            <person name="Brito A."/>
        </authorList>
    </citation>
    <scope>NUCLEOTIDE SEQUENCE [LARGE SCALE GENOMIC DNA]</scope>
    <source>
        <strain evidence="2">1</strain>
    </source>
</reference>